<keyword evidence="3" id="KW-0288">FMN</keyword>
<dbReference type="EMBL" id="JXQG01000082">
    <property type="protein sequence ID" value="KKZ10609.1"/>
    <property type="molecule type" value="Genomic_DNA"/>
</dbReference>
<feature type="domain" description="Flavoprotein" evidence="5">
    <location>
        <begin position="2"/>
        <end position="181"/>
    </location>
</feature>
<dbReference type="AlphaFoldDB" id="A0A0G2J433"/>
<proteinExistence type="predicted"/>
<evidence type="ECO:0000256" key="1">
    <source>
        <dbReference type="ARBA" id="ARBA00022602"/>
    </source>
</evidence>
<dbReference type="InterPro" id="IPR036551">
    <property type="entry name" value="Flavin_trans-like"/>
</dbReference>
<evidence type="ECO:0000313" key="6">
    <source>
        <dbReference type="EMBL" id="KKZ10609.1"/>
    </source>
</evidence>
<dbReference type="SUPFAM" id="SSF52507">
    <property type="entry name" value="Homo-oligomeric flavin-containing Cys decarboxylases, HFCD"/>
    <property type="match status" value="1"/>
</dbReference>
<dbReference type="GO" id="GO:0004659">
    <property type="term" value="F:prenyltransferase activity"/>
    <property type="evidence" value="ECO:0007669"/>
    <property type="project" value="UniProtKB-KW"/>
</dbReference>
<accession>A0A0G2J433</accession>
<dbReference type="NCBIfam" id="TIGR00421">
    <property type="entry name" value="ubiX_pad"/>
    <property type="match status" value="1"/>
</dbReference>
<evidence type="ECO:0000259" key="5">
    <source>
        <dbReference type="Pfam" id="PF02441"/>
    </source>
</evidence>
<dbReference type="Gene3D" id="3.40.50.1950">
    <property type="entry name" value="Flavin prenyltransferase-like"/>
    <property type="match status" value="1"/>
</dbReference>
<name>A0A0G2J433_9SYNE</name>
<evidence type="ECO:0000256" key="4">
    <source>
        <dbReference type="ARBA" id="ARBA00022679"/>
    </source>
</evidence>
<keyword evidence="1" id="KW-0637">Prenyltransferase</keyword>
<keyword evidence="2" id="KW-0285">Flavoprotein</keyword>
<organism evidence="6 7">
    <name type="scientific">Candidatus Synechococcus spongiarum SP3</name>
    <dbReference type="NCBI Taxonomy" id="1604020"/>
    <lineage>
        <taxon>Bacteria</taxon>
        <taxon>Bacillati</taxon>
        <taxon>Cyanobacteriota</taxon>
        <taxon>Cyanophyceae</taxon>
        <taxon>Synechococcales</taxon>
        <taxon>Synechococcaceae</taxon>
        <taxon>Synechococcus</taxon>
    </lineage>
</organism>
<dbReference type="Proteomes" id="UP000035067">
    <property type="component" value="Unassembled WGS sequence"/>
</dbReference>
<evidence type="ECO:0000256" key="3">
    <source>
        <dbReference type="ARBA" id="ARBA00022643"/>
    </source>
</evidence>
<sequence length="205" mass="22414">MGVTGASAQQLAVRALQLLLNAGEQVELVASRGCANVWRDEQGLILPRESDAQEAFWRQQCRCQGGQLRCHPWNALGAAIASGSYPVRGMLILPCTMGTVARLAAGVSLELLERAADVQLKERRPLVIAPREMPWTLIHLRNLTRLAEAGAHIAPPIPAWYQRPESLEDMVDFLVIRILDSLGCDVGQPLRRWQGPRSLAVGSGP</sequence>
<comment type="caution">
    <text evidence="6">The sequence shown here is derived from an EMBL/GenBank/DDBJ whole genome shotgun (WGS) entry which is preliminary data.</text>
</comment>
<evidence type="ECO:0000313" key="7">
    <source>
        <dbReference type="Proteomes" id="UP000035067"/>
    </source>
</evidence>
<keyword evidence="4" id="KW-0808">Transferase</keyword>
<reference evidence="6 7" key="1">
    <citation type="submission" date="2015-01" db="EMBL/GenBank/DDBJ databases">
        <title>Lifestyle Evolution in Cyanobacterial Symbionts of Sponges.</title>
        <authorList>
            <person name="Burgsdorf I."/>
            <person name="Slaby B.M."/>
            <person name="Handley K.M."/>
            <person name="Haber M."/>
            <person name="Blom J."/>
            <person name="Marshall C.W."/>
            <person name="Gilbert J.A."/>
            <person name="Hentschel U."/>
            <person name="Steindler L."/>
        </authorList>
    </citation>
    <scope>NUCLEOTIDE SEQUENCE [LARGE SCALE GENOMIC DNA]</scope>
    <source>
        <strain evidence="6">SP3</strain>
    </source>
</reference>
<dbReference type="PATRIC" id="fig|1604020.3.peg.2255"/>
<dbReference type="InterPro" id="IPR003382">
    <property type="entry name" value="Flavoprotein"/>
</dbReference>
<gene>
    <name evidence="6" type="ORF">TE42_09715</name>
</gene>
<dbReference type="Pfam" id="PF02441">
    <property type="entry name" value="Flavoprotein"/>
    <property type="match status" value="1"/>
</dbReference>
<protein>
    <submittedName>
        <fullName evidence="6">Amino acid decarboxylase</fullName>
    </submittedName>
</protein>
<evidence type="ECO:0000256" key="2">
    <source>
        <dbReference type="ARBA" id="ARBA00022630"/>
    </source>
</evidence>
<dbReference type="InterPro" id="IPR004507">
    <property type="entry name" value="UbiX-like"/>
</dbReference>